<reference evidence="1 2" key="2">
    <citation type="journal article" date="2022" name="Mol. Ecol. Resour.">
        <title>The genomes of chicory, endive, great burdock and yacon provide insights into Asteraceae paleo-polyploidization history and plant inulin production.</title>
        <authorList>
            <person name="Fan W."/>
            <person name="Wang S."/>
            <person name="Wang H."/>
            <person name="Wang A."/>
            <person name="Jiang F."/>
            <person name="Liu H."/>
            <person name="Zhao H."/>
            <person name="Xu D."/>
            <person name="Zhang Y."/>
        </authorList>
    </citation>
    <scope>NUCLEOTIDE SEQUENCE [LARGE SCALE GENOMIC DNA]</scope>
    <source>
        <strain evidence="2">cv. Punajuju</strain>
        <tissue evidence="1">Leaves</tissue>
    </source>
</reference>
<accession>A0ACB9GBA9</accession>
<proteinExistence type="predicted"/>
<sequence>MLIAAEIIENKISSHQLHYTTSLRLGLPLVFNSSFDKANRTSSKSFRLPSMDIDSEIIQPNDPVEDPNLTKGKVVNLDEGSSTQCEVCKGKVQLLNRSKLC</sequence>
<gene>
    <name evidence="1" type="ORF">L2E82_10350</name>
</gene>
<evidence type="ECO:0000313" key="1">
    <source>
        <dbReference type="EMBL" id="KAI3780370.1"/>
    </source>
</evidence>
<evidence type="ECO:0000313" key="2">
    <source>
        <dbReference type="Proteomes" id="UP001055811"/>
    </source>
</evidence>
<dbReference type="Proteomes" id="UP001055811">
    <property type="component" value="Linkage Group LG02"/>
</dbReference>
<protein>
    <submittedName>
        <fullName evidence="1">Uncharacterized protein</fullName>
    </submittedName>
</protein>
<name>A0ACB9GBA9_CICIN</name>
<reference evidence="2" key="1">
    <citation type="journal article" date="2022" name="Mol. Ecol. Resour.">
        <title>The genomes of chicory, endive, great burdock and yacon provide insights into Asteraceae palaeo-polyploidization history and plant inulin production.</title>
        <authorList>
            <person name="Fan W."/>
            <person name="Wang S."/>
            <person name="Wang H."/>
            <person name="Wang A."/>
            <person name="Jiang F."/>
            <person name="Liu H."/>
            <person name="Zhao H."/>
            <person name="Xu D."/>
            <person name="Zhang Y."/>
        </authorList>
    </citation>
    <scope>NUCLEOTIDE SEQUENCE [LARGE SCALE GENOMIC DNA]</scope>
    <source>
        <strain evidence="2">cv. Punajuju</strain>
    </source>
</reference>
<keyword evidence="2" id="KW-1185">Reference proteome</keyword>
<dbReference type="EMBL" id="CM042010">
    <property type="protein sequence ID" value="KAI3780370.1"/>
    <property type="molecule type" value="Genomic_DNA"/>
</dbReference>
<comment type="caution">
    <text evidence="1">The sequence shown here is derived from an EMBL/GenBank/DDBJ whole genome shotgun (WGS) entry which is preliminary data.</text>
</comment>
<organism evidence="1 2">
    <name type="scientific">Cichorium intybus</name>
    <name type="common">Chicory</name>
    <dbReference type="NCBI Taxonomy" id="13427"/>
    <lineage>
        <taxon>Eukaryota</taxon>
        <taxon>Viridiplantae</taxon>
        <taxon>Streptophyta</taxon>
        <taxon>Embryophyta</taxon>
        <taxon>Tracheophyta</taxon>
        <taxon>Spermatophyta</taxon>
        <taxon>Magnoliopsida</taxon>
        <taxon>eudicotyledons</taxon>
        <taxon>Gunneridae</taxon>
        <taxon>Pentapetalae</taxon>
        <taxon>asterids</taxon>
        <taxon>campanulids</taxon>
        <taxon>Asterales</taxon>
        <taxon>Asteraceae</taxon>
        <taxon>Cichorioideae</taxon>
        <taxon>Cichorieae</taxon>
        <taxon>Cichoriinae</taxon>
        <taxon>Cichorium</taxon>
    </lineage>
</organism>